<organism evidence="5 6">
    <name type="scientific">Eimeria brunetti</name>
    <dbReference type="NCBI Taxonomy" id="51314"/>
    <lineage>
        <taxon>Eukaryota</taxon>
        <taxon>Sar</taxon>
        <taxon>Alveolata</taxon>
        <taxon>Apicomplexa</taxon>
        <taxon>Conoidasida</taxon>
        <taxon>Coccidia</taxon>
        <taxon>Eucoccidiorida</taxon>
        <taxon>Eimeriorina</taxon>
        <taxon>Eimeriidae</taxon>
        <taxon>Eimeria</taxon>
    </lineage>
</organism>
<dbReference type="InterPro" id="IPR029063">
    <property type="entry name" value="SAM-dependent_MTases_sf"/>
</dbReference>
<dbReference type="GO" id="GO:0002098">
    <property type="term" value="P:tRNA wobble uridine modification"/>
    <property type="evidence" value="ECO:0007669"/>
    <property type="project" value="TreeGrafter"/>
</dbReference>
<proteinExistence type="predicted"/>
<evidence type="ECO:0000256" key="1">
    <source>
        <dbReference type="ARBA" id="ARBA00022603"/>
    </source>
</evidence>
<name>U6LFG5_9EIME</name>
<reference evidence="5" key="2">
    <citation type="submission" date="2013-10" db="EMBL/GenBank/DDBJ databases">
        <authorList>
            <person name="Aslett M."/>
        </authorList>
    </citation>
    <scope>NUCLEOTIDE SEQUENCE [LARGE SCALE GENOMIC DNA]</scope>
    <source>
        <strain evidence="5">Houghton</strain>
    </source>
</reference>
<feature type="compositionally biased region" description="Basic and acidic residues" evidence="3">
    <location>
        <begin position="36"/>
        <end position="48"/>
    </location>
</feature>
<evidence type="ECO:0000259" key="4">
    <source>
        <dbReference type="Pfam" id="PF08241"/>
    </source>
</evidence>
<dbReference type="EMBL" id="HG711359">
    <property type="protein sequence ID" value="CDJ48906.1"/>
    <property type="molecule type" value="Genomic_DNA"/>
</dbReference>
<keyword evidence="1" id="KW-0489">Methyltransferase</keyword>
<accession>U6LFG5</accession>
<dbReference type="AlphaFoldDB" id="U6LFG5"/>
<evidence type="ECO:0000313" key="5">
    <source>
        <dbReference type="EMBL" id="CDJ48906.1"/>
    </source>
</evidence>
<sequence length="340" mass="38361">MTEASVPAGSVALGIQGSLEEQKLQQEDPLQEEEEERKRQQEKRERRRQERQRRRRQQQKSSGRPESVSVPPELLGAALERQHVDSIYAKIAPHFSNTRNRPWPRVAAFIESLPPDALLVDVGCGNGKYLHCRPNCSSSSSSPFSCLSIGLDRSLELLHCAMEHPQGALGPRLLQADCLHTCIRDEVADGVICIAVLHHLTTEARRQQALGELARITRPGGRILIYVWALEHEAGSVGERRFPSRDVLVPWVYQKHYERVRELPKTVETGAAASDAEGHAAASGSPASASTEREETFYRYYRVFSREDLLELCAKEKRVKVLDCYNDTNNWAVLLERYSD</sequence>
<protein>
    <recommendedName>
        <fullName evidence="4">Methyltransferase type 11 domain-containing protein</fullName>
    </recommendedName>
</protein>
<keyword evidence="2" id="KW-0808">Transferase</keyword>
<dbReference type="GO" id="GO:0008757">
    <property type="term" value="F:S-adenosylmethionine-dependent methyltransferase activity"/>
    <property type="evidence" value="ECO:0007669"/>
    <property type="project" value="InterPro"/>
</dbReference>
<dbReference type="CDD" id="cd02440">
    <property type="entry name" value="AdoMet_MTases"/>
    <property type="match status" value="1"/>
</dbReference>
<feature type="compositionally biased region" description="Low complexity" evidence="3">
    <location>
        <begin position="270"/>
        <end position="288"/>
    </location>
</feature>
<dbReference type="Pfam" id="PF08241">
    <property type="entry name" value="Methyltransf_11"/>
    <property type="match status" value="1"/>
</dbReference>
<evidence type="ECO:0000256" key="2">
    <source>
        <dbReference type="ARBA" id="ARBA00022679"/>
    </source>
</evidence>
<dbReference type="InterPro" id="IPR013216">
    <property type="entry name" value="Methyltransf_11"/>
</dbReference>
<reference evidence="5" key="1">
    <citation type="submission" date="2013-10" db="EMBL/GenBank/DDBJ databases">
        <title>Genomic analysis of the causative agents of coccidiosis in chickens.</title>
        <authorList>
            <person name="Reid A.J."/>
            <person name="Blake D."/>
            <person name="Billington K."/>
            <person name="Browne H."/>
            <person name="Dunn M."/>
            <person name="Hung S."/>
            <person name="Kawahara F."/>
            <person name="Miranda-Saavedra D."/>
            <person name="Mourier T."/>
            <person name="Nagra H."/>
            <person name="Otto T.D."/>
            <person name="Rawlings N."/>
            <person name="Sanchez A."/>
            <person name="Sanders M."/>
            <person name="Subramaniam C."/>
            <person name="Tay Y."/>
            <person name="Dear P."/>
            <person name="Doerig C."/>
            <person name="Gruber A."/>
            <person name="Parkinson J."/>
            <person name="Shirley M."/>
            <person name="Wan K.L."/>
            <person name="Berriman M."/>
            <person name="Tomley F."/>
            <person name="Pain A."/>
        </authorList>
    </citation>
    <scope>NUCLEOTIDE SEQUENCE [LARGE SCALE GENOMIC DNA]</scope>
    <source>
        <strain evidence="5">Houghton</strain>
    </source>
</reference>
<evidence type="ECO:0000313" key="6">
    <source>
        <dbReference type="Proteomes" id="UP000030750"/>
    </source>
</evidence>
<dbReference type="GO" id="GO:0005737">
    <property type="term" value="C:cytoplasm"/>
    <property type="evidence" value="ECO:0007669"/>
    <property type="project" value="TreeGrafter"/>
</dbReference>
<feature type="compositionally biased region" description="Basic residues" evidence="3">
    <location>
        <begin position="49"/>
        <end position="58"/>
    </location>
</feature>
<evidence type="ECO:0000256" key="3">
    <source>
        <dbReference type="SAM" id="MobiDB-lite"/>
    </source>
</evidence>
<dbReference type="PANTHER" id="PTHR13069">
    <property type="entry name" value="ALKYLATED DNA REPAIR PROTEIN ALKB HOMOLOG 8"/>
    <property type="match status" value="1"/>
</dbReference>
<dbReference type="VEuPathDB" id="ToxoDB:EBH_0022790"/>
<dbReference type="SUPFAM" id="SSF53335">
    <property type="entry name" value="S-adenosyl-L-methionine-dependent methyltransferases"/>
    <property type="match status" value="1"/>
</dbReference>
<dbReference type="GO" id="GO:0106335">
    <property type="term" value="F:tRNA (5-carboxymethyluridine(34)-5-O)-methyltransferase activity"/>
    <property type="evidence" value="ECO:0007669"/>
    <property type="project" value="TreeGrafter"/>
</dbReference>
<dbReference type="PANTHER" id="PTHR13069:SF21">
    <property type="entry name" value="ALKYLATED DNA REPAIR PROTEIN ALKB HOMOLOG 8"/>
    <property type="match status" value="1"/>
</dbReference>
<keyword evidence="6" id="KW-1185">Reference proteome</keyword>
<dbReference type="GO" id="GO:0000049">
    <property type="term" value="F:tRNA binding"/>
    <property type="evidence" value="ECO:0007669"/>
    <property type="project" value="TreeGrafter"/>
</dbReference>
<dbReference type="Proteomes" id="UP000030750">
    <property type="component" value="Unassembled WGS sequence"/>
</dbReference>
<feature type="region of interest" description="Disordered" evidence="3">
    <location>
        <begin position="1"/>
        <end position="72"/>
    </location>
</feature>
<gene>
    <name evidence="5" type="ORF">EBH_0022790</name>
</gene>
<dbReference type="InterPro" id="IPR051422">
    <property type="entry name" value="AlkB_tRNA_MeTrf/Diox"/>
</dbReference>
<dbReference type="Gene3D" id="3.40.50.150">
    <property type="entry name" value="Vaccinia Virus protein VP39"/>
    <property type="match status" value="1"/>
</dbReference>
<dbReference type="OrthoDB" id="271595at2759"/>
<dbReference type="GO" id="GO:0030488">
    <property type="term" value="P:tRNA methylation"/>
    <property type="evidence" value="ECO:0007669"/>
    <property type="project" value="TreeGrafter"/>
</dbReference>
<feature type="domain" description="Methyltransferase type 11" evidence="4">
    <location>
        <begin position="120"/>
        <end position="225"/>
    </location>
</feature>
<dbReference type="GO" id="GO:0005634">
    <property type="term" value="C:nucleus"/>
    <property type="evidence" value="ECO:0007669"/>
    <property type="project" value="TreeGrafter"/>
</dbReference>
<feature type="region of interest" description="Disordered" evidence="3">
    <location>
        <begin position="268"/>
        <end position="288"/>
    </location>
</feature>